<protein>
    <submittedName>
        <fullName evidence="2">Cytochrome b5 type B</fullName>
    </submittedName>
</protein>
<keyword evidence="3" id="KW-1185">Reference proteome</keyword>
<sequence>MQKLLVILDFPHHRRHSLRFPVPLLLPVRKQILLRRPCRSLESRSTWEWKLETYLEAAAVPCSQILPAVFSPHGAQTVGCASTSELGTGSSFLRALLPKHLLTVRCPGQCFLSSLVFTSIFIFHCFLLITAVHVP</sequence>
<name>A0A7J7SAS7_MYOMY</name>
<reference evidence="2 3" key="1">
    <citation type="journal article" date="2020" name="Nature">
        <title>Six reference-quality genomes reveal evolution of bat adaptations.</title>
        <authorList>
            <person name="Jebb D."/>
            <person name="Huang Z."/>
            <person name="Pippel M."/>
            <person name="Hughes G.M."/>
            <person name="Lavrichenko K."/>
            <person name="Devanna P."/>
            <person name="Winkler S."/>
            <person name="Jermiin L.S."/>
            <person name="Skirmuntt E.C."/>
            <person name="Katzourakis A."/>
            <person name="Burkitt-Gray L."/>
            <person name="Ray D.A."/>
            <person name="Sullivan K.A.M."/>
            <person name="Roscito J.G."/>
            <person name="Kirilenko B.M."/>
            <person name="Davalos L.M."/>
            <person name="Corthals A.P."/>
            <person name="Power M.L."/>
            <person name="Jones G."/>
            <person name="Ransome R.D."/>
            <person name="Dechmann D.K.N."/>
            <person name="Locatelli A.G."/>
            <person name="Puechmaille S.J."/>
            <person name="Fedrigo O."/>
            <person name="Jarvis E.D."/>
            <person name="Hiller M."/>
            <person name="Vernes S.C."/>
            <person name="Myers E.W."/>
            <person name="Teeling E.C."/>
        </authorList>
    </citation>
    <scope>NUCLEOTIDE SEQUENCE [LARGE SCALE GENOMIC DNA]</scope>
    <source>
        <strain evidence="2">MMyoMyo1</strain>
        <tissue evidence="2">Flight muscle</tissue>
    </source>
</reference>
<dbReference type="Proteomes" id="UP000527355">
    <property type="component" value="Unassembled WGS sequence"/>
</dbReference>
<dbReference type="EMBL" id="JABWUV010000019">
    <property type="protein sequence ID" value="KAF6285501.1"/>
    <property type="molecule type" value="Genomic_DNA"/>
</dbReference>
<evidence type="ECO:0000313" key="3">
    <source>
        <dbReference type="Proteomes" id="UP000527355"/>
    </source>
</evidence>
<accession>A0A7J7SAS7</accession>
<dbReference type="AlphaFoldDB" id="A0A7J7SAS7"/>
<proteinExistence type="predicted"/>
<keyword evidence="1" id="KW-1133">Transmembrane helix</keyword>
<evidence type="ECO:0000256" key="1">
    <source>
        <dbReference type="SAM" id="Phobius"/>
    </source>
</evidence>
<gene>
    <name evidence="2" type="ORF">mMyoMyo1_003544</name>
</gene>
<feature type="transmembrane region" description="Helical" evidence="1">
    <location>
        <begin position="111"/>
        <end position="134"/>
    </location>
</feature>
<organism evidence="2 3">
    <name type="scientific">Myotis myotis</name>
    <name type="common">Greater mouse-eared bat</name>
    <name type="synonym">Vespertilio myotis</name>
    <dbReference type="NCBI Taxonomy" id="51298"/>
    <lineage>
        <taxon>Eukaryota</taxon>
        <taxon>Metazoa</taxon>
        <taxon>Chordata</taxon>
        <taxon>Craniata</taxon>
        <taxon>Vertebrata</taxon>
        <taxon>Euteleostomi</taxon>
        <taxon>Mammalia</taxon>
        <taxon>Eutheria</taxon>
        <taxon>Laurasiatheria</taxon>
        <taxon>Chiroptera</taxon>
        <taxon>Yangochiroptera</taxon>
        <taxon>Vespertilionidae</taxon>
        <taxon>Myotis</taxon>
    </lineage>
</organism>
<keyword evidence="1" id="KW-0472">Membrane</keyword>
<comment type="caution">
    <text evidence="2">The sequence shown here is derived from an EMBL/GenBank/DDBJ whole genome shotgun (WGS) entry which is preliminary data.</text>
</comment>
<keyword evidence="1" id="KW-0812">Transmembrane</keyword>
<evidence type="ECO:0000313" key="2">
    <source>
        <dbReference type="EMBL" id="KAF6285501.1"/>
    </source>
</evidence>